<dbReference type="InterPro" id="IPR036955">
    <property type="entry name" value="AP2/ERF_dom_sf"/>
</dbReference>
<evidence type="ECO:0000256" key="5">
    <source>
        <dbReference type="ARBA" id="ARBA00023159"/>
    </source>
</evidence>
<dbReference type="InterPro" id="IPR016177">
    <property type="entry name" value="DNA-bd_dom_sf"/>
</dbReference>
<reference evidence="11" key="1">
    <citation type="submission" date="2019-09" db="EMBL/GenBank/DDBJ databases">
        <title>Draft genome information of white flower Hibiscus syriacus.</title>
        <authorList>
            <person name="Kim Y.-M."/>
        </authorList>
    </citation>
    <scope>NUCLEOTIDE SEQUENCE [LARGE SCALE GENOMIC DNA]</scope>
    <source>
        <strain evidence="11">YM2019G1</strain>
    </source>
</reference>
<keyword evidence="12" id="KW-1185">Reference proteome</keyword>
<dbReference type="CDD" id="cd00018">
    <property type="entry name" value="AP2"/>
    <property type="match status" value="1"/>
</dbReference>
<comment type="similarity">
    <text evidence="8">Belongs to the AP2/ERF transcription factor family. ERF subfamily.</text>
</comment>
<evidence type="ECO:0000256" key="7">
    <source>
        <dbReference type="ARBA" id="ARBA00023242"/>
    </source>
</evidence>
<evidence type="ECO:0000256" key="6">
    <source>
        <dbReference type="ARBA" id="ARBA00023163"/>
    </source>
</evidence>
<evidence type="ECO:0000256" key="8">
    <source>
        <dbReference type="ARBA" id="ARBA00024343"/>
    </source>
</evidence>
<gene>
    <name evidence="11" type="ORF">F3Y22_tig00013960pilonHSYRG00069</name>
</gene>
<protein>
    <recommendedName>
        <fullName evidence="10">AP2/ERF domain-containing protein</fullName>
    </recommendedName>
</protein>
<dbReference type="GO" id="GO:0003700">
    <property type="term" value="F:DNA-binding transcription factor activity"/>
    <property type="evidence" value="ECO:0007669"/>
    <property type="project" value="InterPro"/>
</dbReference>
<dbReference type="PROSITE" id="PS51032">
    <property type="entry name" value="AP2_ERF"/>
    <property type="match status" value="1"/>
</dbReference>
<dbReference type="OrthoDB" id="1917565at2759"/>
<sequence>MKPGSSFPRKARIIYSDPYATDSSTDEEATNKAKNRIPGIKRFVKEITFSVVPVDSSEDDGKRRRKSSTMSTGVRRRPSGKFAAEIRDPFTKNRQWLGTHGTIEEAVAAYQKRKREYKMMATEENKNSSSAPPSPSSVLNVPVNVNEASHEMDTMGDQYVVKKTVKEHKFVRQLKTSVDHEVSVKDLWKDEASITGLWEPPSASDSWDELFGRCGPENHTSDLHNGLLSYDNGVGHWPENIELIDLPDMKIDNEYMAWADEILTEVDFCR</sequence>
<comment type="subcellular location">
    <subcellularLocation>
        <location evidence="1">Nucleus</location>
    </subcellularLocation>
</comment>
<keyword evidence="3" id="KW-0805">Transcription regulation</keyword>
<keyword evidence="6" id="KW-0804">Transcription</keyword>
<dbReference type="Gene3D" id="3.30.730.10">
    <property type="entry name" value="AP2/ERF domain"/>
    <property type="match status" value="1"/>
</dbReference>
<accession>A0A6A3C0U7</accession>
<feature type="region of interest" description="Disordered" evidence="9">
    <location>
        <begin position="53"/>
        <end position="79"/>
    </location>
</feature>
<evidence type="ECO:0000256" key="4">
    <source>
        <dbReference type="ARBA" id="ARBA00023125"/>
    </source>
</evidence>
<dbReference type="SMART" id="SM00380">
    <property type="entry name" value="AP2"/>
    <property type="match status" value="1"/>
</dbReference>
<evidence type="ECO:0000256" key="1">
    <source>
        <dbReference type="ARBA" id="ARBA00004123"/>
    </source>
</evidence>
<dbReference type="EMBL" id="VEPZ02000561">
    <property type="protein sequence ID" value="KAE8722444.1"/>
    <property type="molecule type" value="Genomic_DNA"/>
</dbReference>
<proteinExistence type="inferred from homology"/>
<evidence type="ECO:0000256" key="9">
    <source>
        <dbReference type="SAM" id="MobiDB-lite"/>
    </source>
</evidence>
<dbReference type="AlphaFoldDB" id="A0A6A3C0U7"/>
<organism evidence="11 12">
    <name type="scientific">Hibiscus syriacus</name>
    <name type="common">Rose of Sharon</name>
    <dbReference type="NCBI Taxonomy" id="106335"/>
    <lineage>
        <taxon>Eukaryota</taxon>
        <taxon>Viridiplantae</taxon>
        <taxon>Streptophyta</taxon>
        <taxon>Embryophyta</taxon>
        <taxon>Tracheophyta</taxon>
        <taxon>Spermatophyta</taxon>
        <taxon>Magnoliopsida</taxon>
        <taxon>eudicotyledons</taxon>
        <taxon>Gunneridae</taxon>
        <taxon>Pentapetalae</taxon>
        <taxon>rosids</taxon>
        <taxon>malvids</taxon>
        <taxon>Malvales</taxon>
        <taxon>Malvaceae</taxon>
        <taxon>Malvoideae</taxon>
        <taxon>Hibiscus</taxon>
    </lineage>
</organism>
<dbReference type="GO" id="GO:0005634">
    <property type="term" value="C:nucleus"/>
    <property type="evidence" value="ECO:0007669"/>
    <property type="project" value="UniProtKB-SubCell"/>
</dbReference>
<keyword evidence="5" id="KW-0010">Activator</keyword>
<dbReference type="InterPro" id="IPR050913">
    <property type="entry name" value="AP2/ERF_ERF"/>
</dbReference>
<keyword evidence="7" id="KW-0539">Nucleus</keyword>
<dbReference type="PANTHER" id="PTHR31194">
    <property type="entry name" value="SHN SHINE , DNA BINDING / TRANSCRIPTION FACTOR"/>
    <property type="match status" value="1"/>
</dbReference>
<evidence type="ECO:0000256" key="2">
    <source>
        <dbReference type="ARBA" id="ARBA00022745"/>
    </source>
</evidence>
<evidence type="ECO:0000313" key="12">
    <source>
        <dbReference type="Proteomes" id="UP000436088"/>
    </source>
</evidence>
<keyword evidence="2" id="KW-0936">Ethylene signaling pathway</keyword>
<keyword evidence="4" id="KW-0238">DNA-binding</keyword>
<feature type="region of interest" description="Disordered" evidence="9">
    <location>
        <begin position="1"/>
        <end position="34"/>
    </location>
</feature>
<evidence type="ECO:0000313" key="11">
    <source>
        <dbReference type="EMBL" id="KAE8722444.1"/>
    </source>
</evidence>
<dbReference type="SUPFAM" id="SSF54171">
    <property type="entry name" value="DNA-binding domain"/>
    <property type="match status" value="1"/>
</dbReference>
<comment type="caution">
    <text evidence="11">The sequence shown here is derived from an EMBL/GenBank/DDBJ whole genome shotgun (WGS) entry which is preliminary data.</text>
</comment>
<dbReference type="GO" id="GO:0003677">
    <property type="term" value="F:DNA binding"/>
    <property type="evidence" value="ECO:0007669"/>
    <property type="project" value="UniProtKB-KW"/>
</dbReference>
<dbReference type="GO" id="GO:0009873">
    <property type="term" value="P:ethylene-activated signaling pathway"/>
    <property type="evidence" value="ECO:0007669"/>
    <property type="project" value="UniProtKB-KW"/>
</dbReference>
<name>A0A6A3C0U7_HIBSY</name>
<dbReference type="PANTHER" id="PTHR31194:SF140">
    <property type="entry name" value="ETHYLENE-RESPONSIVE TRANSCRIPTION FACTOR CRF2"/>
    <property type="match status" value="1"/>
</dbReference>
<evidence type="ECO:0000259" key="10">
    <source>
        <dbReference type="PROSITE" id="PS51032"/>
    </source>
</evidence>
<dbReference type="InterPro" id="IPR001471">
    <property type="entry name" value="AP2/ERF_dom"/>
</dbReference>
<evidence type="ECO:0000256" key="3">
    <source>
        <dbReference type="ARBA" id="ARBA00023015"/>
    </source>
</evidence>
<dbReference type="Proteomes" id="UP000436088">
    <property type="component" value="Unassembled WGS sequence"/>
</dbReference>
<feature type="domain" description="AP2/ERF" evidence="10">
    <location>
        <begin position="70"/>
        <end position="142"/>
    </location>
</feature>